<dbReference type="EC" id="6.3.2.2" evidence="10"/>
<comment type="function">
    <text evidence="10">Catalyzes the synthesis of gamma-glutamylcysteine (gamma-GC).</text>
</comment>
<keyword evidence="9" id="KW-1015">Disulfide bond</keyword>
<evidence type="ECO:0000256" key="6">
    <source>
        <dbReference type="ARBA" id="ARBA00022741"/>
    </source>
</evidence>
<evidence type="ECO:0000256" key="10">
    <source>
        <dbReference type="PIRNR" id="PIRNR017901"/>
    </source>
</evidence>
<reference evidence="11 12" key="1">
    <citation type="submission" date="2022-05" db="EMBL/GenBank/DDBJ databases">
        <title>Luteimonas sp. SX5, whole genome shotgun sequencing project.</title>
        <authorList>
            <person name="Zhao G."/>
            <person name="Shen L."/>
        </authorList>
    </citation>
    <scope>NUCLEOTIDE SEQUENCE [LARGE SCALE GENOMIC DNA]</scope>
    <source>
        <strain evidence="11 12">SX5</strain>
    </source>
</reference>
<accession>A0ABT0MM75</accession>
<dbReference type="NCBIfam" id="TIGR01436">
    <property type="entry name" value="glu_cys_lig_pln"/>
    <property type="match status" value="1"/>
</dbReference>
<dbReference type="InterPro" id="IPR011556">
    <property type="entry name" value="Glut_cys_lig_pln_type"/>
</dbReference>
<keyword evidence="6 10" id="KW-0547">Nucleotide-binding</keyword>
<comment type="subunit">
    <text evidence="3">Homodimer or monomer when oxidized or reduced, respectively.</text>
</comment>
<protein>
    <recommendedName>
        <fullName evidence="10">Glutamate--cysteine ligase</fullName>
        <ecNumber evidence="10">6.3.2.2</ecNumber>
    </recommendedName>
</protein>
<dbReference type="PIRSF" id="PIRSF017901">
    <property type="entry name" value="GCL"/>
    <property type="match status" value="1"/>
</dbReference>
<evidence type="ECO:0000313" key="12">
    <source>
        <dbReference type="Proteomes" id="UP001431217"/>
    </source>
</evidence>
<sequence length="454" mass="50805">MSSPSNVSDSLITGKAQLVEYIASGGRPKADWRIGTEHEKFGFRLDDLRPPAFEGERGIEALLKGLTRFGWQAVEEHGKTIALLKDGASVTLEPAGQLELSGAMLECIHDTCSEVGGHLKEVKAVADEIGLGFLGMGFQPKWRREDMPWMPKGRYKIMREYMPKVGQLGLDMMTRTCTVQVNLDFSDEADMVKKFRVSLALQPVATALFADSPFAEGKPNGYLSYRSHIWTDTDADRTGMLDFVFEDGFGYERYVDYLLDVPMYFSYRNGEYIDLSGQSFRKFMDGKLAALPGATPTLRDWSDHMTTAFPEVRLKKYLEMRGADGGPWSRLCALPAFWTGLLYDDAALDAAWDLVKDFTLAERNALRDGVPKRALKLPFRNGTLRDLALEALKISAAGLQRRARRNRSGADESIFLAPLIEFAEADETPAERKLALFHGEWGGSVDPVFREFAY</sequence>
<keyword evidence="12" id="KW-1185">Reference proteome</keyword>
<comment type="caution">
    <text evidence="11">The sequence shown here is derived from an EMBL/GenBank/DDBJ whole genome shotgun (WGS) entry which is preliminary data.</text>
</comment>
<evidence type="ECO:0000256" key="1">
    <source>
        <dbReference type="ARBA" id="ARBA00005006"/>
    </source>
</evidence>
<evidence type="ECO:0000256" key="3">
    <source>
        <dbReference type="ARBA" id="ARBA00011153"/>
    </source>
</evidence>
<dbReference type="PANTHER" id="PTHR34378">
    <property type="entry name" value="GLUTAMATE--CYSTEINE LIGASE, CHLOROPLASTIC"/>
    <property type="match status" value="1"/>
</dbReference>
<dbReference type="InterPro" id="IPR014746">
    <property type="entry name" value="Gln_synth/guanido_kin_cat_dom"/>
</dbReference>
<dbReference type="InterPro" id="IPR035434">
    <property type="entry name" value="GCL_bact_plant"/>
</dbReference>
<comment type="pathway">
    <text evidence="1">Sulfur metabolism; glutathione biosynthesis; glutathione from L-cysteine and L-glutamate: step 1/2.</text>
</comment>
<comment type="catalytic activity">
    <reaction evidence="10">
        <text>L-cysteine + L-glutamate + ATP = gamma-L-glutamyl-L-cysteine + ADP + phosphate + H(+)</text>
        <dbReference type="Rhea" id="RHEA:13285"/>
        <dbReference type="ChEBI" id="CHEBI:15378"/>
        <dbReference type="ChEBI" id="CHEBI:29985"/>
        <dbReference type="ChEBI" id="CHEBI:30616"/>
        <dbReference type="ChEBI" id="CHEBI:35235"/>
        <dbReference type="ChEBI" id="CHEBI:43474"/>
        <dbReference type="ChEBI" id="CHEBI:58173"/>
        <dbReference type="ChEBI" id="CHEBI:456216"/>
        <dbReference type="EC" id="6.3.2.2"/>
    </reaction>
</comment>
<comment type="similarity">
    <text evidence="2">Belongs to the carboxylate-amine ligase family. Glutamate--cysteine ligase type 2 subfamily.</text>
</comment>
<dbReference type="Proteomes" id="UP001431217">
    <property type="component" value="Unassembled WGS sequence"/>
</dbReference>
<keyword evidence="4 10" id="KW-0436">Ligase</keyword>
<gene>
    <name evidence="11" type="ORF">M2650_14150</name>
</gene>
<dbReference type="GO" id="GO:0004357">
    <property type="term" value="F:glutamate-cysteine ligase activity"/>
    <property type="evidence" value="ECO:0007669"/>
    <property type="project" value="UniProtKB-EC"/>
</dbReference>
<evidence type="ECO:0000256" key="5">
    <source>
        <dbReference type="ARBA" id="ARBA00022684"/>
    </source>
</evidence>
<evidence type="ECO:0000256" key="8">
    <source>
        <dbReference type="ARBA" id="ARBA00022946"/>
    </source>
</evidence>
<proteinExistence type="inferred from homology"/>
<organism evidence="11 12">
    <name type="scientific">Luteimonas galliterrae</name>
    <dbReference type="NCBI Taxonomy" id="2940486"/>
    <lineage>
        <taxon>Bacteria</taxon>
        <taxon>Pseudomonadati</taxon>
        <taxon>Pseudomonadota</taxon>
        <taxon>Gammaproteobacteria</taxon>
        <taxon>Lysobacterales</taxon>
        <taxon>Lysobacteraceae</taxon>
        <taxon>Luteimonas</taxon>
    </lineage>
</organism>
<dbReference type="PANTHER" id="PTHR34378:SF1">
    <property type="entry name" value="GLUTAMATE--CYSTEINE LIGASE, CHLOROPLASTIC"/>
    <property type="match status" value="1"/>
</dbReference>
<keyword evidence="5" id="KW-0317">Glutathione biosynthesis</keyword>
<evidence type="ECO:0000313" key="11">
    <source>
        <dbReference type="EMBL" id="MCL1635768.1"/>
    </source>
</evidence>
<evidence type="ECO:0000256" key="4">
    <source>
        <dbReference type="ARBA" id="ARBA00022598"/>
    </source>
</evidence>
<evidence type="ECO:0000256" key="9">
    <source>
        <dbReference type="ARBA" id="ARBA00023157"/>
    </source>
</evidence>
<name>A0ABT0MM75_9GAMM</name>
<dbReference type="EMBL" id="JAMBEP010000003">
    <property type="protein sequence ID" value="MCL1635768.1"/>
    <property type="molecule type" value="Genomic_DNA"/>
</dbReference>
<evidence type="ECO:0000256" key="7">
    <source>
        <dbReference type="ARBA" id="ARBA00022840"/>
    </source>
</evidence>
<dbReference type="RefSeq" id="WP_249475600.1">
    <property type="nucleotide sequence ID" value="NZ_JAMBEP010000003.1"/>
</dbReference>
<dbReference type="Gene3D" id="3.30.590.20">
    <property type="match status" value="1"/>
</dbReference>
<evidence type="ECO:0000256" key="2">
    <source>
        <dbReference type="ARBA" id="ARBA00010253"/>
    </source>
</evidence>
<comment type="similarity">
    <text evidence="10">Belongs to the glutamate--cysteine ligase type 2 family. EgtA subfamily.</text>
</comment>
<keyword evidence="8" id="KW-0809">Transit peptide</keyword>
<dbReference type="InterPro" id="IPR006336">
    <property type="entry name" value="GCS2"/>
</dbReference>
<keyword evidence="7 10" id="KW-0067">ATP-binding</keyword>
<dbReference type="Pfam" id="PF04107">
    <property type="entry name" value="GCS2"/>
    <property type="match status" value="1"/>
</dbReference>
<dbReference type="SUPFAM" id="SSF55931">
    <property type="entry name" value="Glutamine synthetase/guanido kinase"/>
    <property type="match status" value="1"/>
</dbReference>